<evidence type="ECO:0000313" key="2">
    <source>
        <dbReference type="Proteomes" id="UP000318995"/>
    </source>
</evidence>
<evidence type="ECO:0000313" key="1">
    <source>
        <dbReference type="EMBL" id="TWT48579.1"/>
    </source>
</evidence>
<organism evidence="1 2">
    <name type="scientific">Botrimarina hoheduenensis</name>
    <dbReference type="NCBI Taxonomy" id="2528000"/>
    <lineage>
        <taxon>Bacteria</taxon>
        <taxon>Pseudomonadati</taxon>
        <taxon>Planctomycetota</taxon>
        <taxon>Planctomycetia</taxon>
        <taxon>Pirellulales</taxon>
        <taxon>Lacipirellulaceae</taxon>
        <taxon>Botrimarina</taxon>
    </lineage>
</organism>
<dbReference type="Gene3D" id="1.50.10.20">
    <property type="match status" value="2"/>
</dbReference>
<dbReference type="EMBL" id="SJPH01000001">
    <property type="protein sequence ID" value="TWT48579.1"/>
    <property type="molecule type" value="Genomic_DNA"/>
</dbReference>
<proteinExistence type="predicted"/>
<gene>
    <name evidence="1" type="ORF">Pla111_03530</name>
</gene>
<evidence type="ECO:0008006" key="3">
    <source>
        <dbReference type="Google" id="ProtNLM"/>
    </source>
</evidence>
<name>A0A5C5WES9_9BACT</name>
<sequence length="285" mass="30032">MLSATLSAVADRLEAQPVGGYGISDVIAAEPVAWAAMALAGTGRDAAARTAAEWLAKAQQSDGSVGVTAEEQRPAWTTAPAVLAWLAVDPSGYADRIDRAFAWALEQKPWTAPRTRIFGHDTELAGWSWAADTHSWLEPTAFFVKAFVAAGRTEPPRVQEAIRLLVDRLLPRGGANYGNTVVLGQELLQHVQSSGIVAWVLADTPSANHLTATLDYLEAAIEEPTGVASLAYAALGLSAAGRFSERLAEALIAAAPRVETCAGSYKPALYASACQAVLRAEANHS</sequence>
<keyword evidence="2" id="KW-1185">Reference proteome</keyword>
<dbReference type="SUPFAM" id="SSF48239">
    <property type="entry name" value="Terpenoid cyclases/Protein prenyltransferases"/>
    <property type="match status" value="1"/>
</dbReference>
<dbReference type="AlphaFoldDB" id="A0A5C5WES9"/>
<dbReference type="Proteomes" id="UP000318995">
    <property type="component" value="Unassembled WGS sequence"/>
</dbReference>
<protein>
    <recommendedName>
        <fullName evidence="3">Prenyltransferase and squalene oxidase repeat protein</fullName>
    </recommendedName>
</protein>
<accession>A0A5C5WES9</accession>
<comment type="caution">
    <text evidence="1">The sequence shown here is derived from an EMBL/GenBank/DDBJ whole genome shotgun (WGS) entry which is preliminary data.</text>
</comment>
<reference evidence="1 2" key="1">
    <citation type="submission" date="2019-02" db="EMBL/GenBank/DDBJ databases">
        <title>Deep-cultivation of Planctomycetes and their phenomic and genomic characterization uncovers novel biology.</title>
        <authorList>
            <person name="Wiegand S."/>
            <person name="Jogler M."/>
            <person name="Boedeker C."/>
            <person name="Pinto D."/>
            <person name="Vollmers J."/>
            <person name="Rivas-Marin E."/>
            <person name="Kohn T."/>
            <person name="Peeters S.H."/>
            <person name="Heuer A."/>
            <person name="Rast P."/>
            <person name="Oberbeckmann S."/>
            <person name="Bunk B."/>
            <person name="Jeske O."/>
            <person name="Meyerdierks A."/>
            <person name="Storesund J.E."/>
            <person name="Kallscheuer N."/>
            <person name="Luecker S."/>
            <person name="Lage O.M."/>
            <person name="Pohl T."/>
            <person name="Merkel B.J."/>
            <person name="Hornburger P."/>
            <person name="Mueller R.-W."/>
            <person name="Bruemmer F."/>
            <person name="Labrenz M."/>
            <person name="Spormann A.M."/>
            <person name="Op Den Camp H."/>
            <person name="Overmann J."/>
            <person name="Amann R."/>
            <person name="Jetten M.S.M."/>
            <person name="Mascher T."/>
            <person name="Medema M.H."/>
            <person name="Devos D.P."/>
            <person name="Kaster A.-K."/>
            <person name="Ovreas L."/>
            <person name="Rohde M."/>
            <person name="Galperin M.Y."/>
            <person name="Jogler C."/>
        </authorList>
    </citation>
    <scope>NUCLEOTIDE SEQUENCE [LARGE SCALE GENOMIC DNA]</scope>
    <source>
        <strain evidence="1 2">Pla111</strain>
    </source>
</reference>
<dbReference type="InterPro" id="IPR008930">
    <property type="entry name" value="Terpenoid_cyclase/PrenylTrfase"/>
</dbReference>